<name>G3BAE6_CANTC</name>
<dbReference type="AlphaFoldDB" id="G3BAE6"/>
<dbReference type="HOGENOM" id="CLU_063930_2_0_1"/>
<dbReference type="OrthoDB" id="410198at2759"/>
<proteinExistence type="predicted"/>
<keyword evidence="2" id="KW-1185">Reference proteome</keyword>
<dbReference type="PANTHER" id="PTHR42791">
    <property type="entry name" value="GNAT FAMILY ACETYLTRANSFERASE"/>
    <property type="match status" value="1"/>
</dbReference>
<dbReference type="Gene3D" id="3.40.630.30">
    <property type="match status" value="1"/>
</dbReference>
<sequence length="251" mass="28404">MSTPDQFKNIRILNINDTTKAAKCLLAAFGTDDLATLLVNHIDDPKHKVLCELSLYEAYVRQHIMAGLVLGINETEEEFETVGVWSLPDSIEKGLESFSTLMKSGYGKVWEIYGEEGRFKVFDGMLPLLHDTCERILTTDSRFHKKKLFTLVYLGSTEAARGKGNVRKMFDFMFQNYIDVCPDNLSYLESSALSNIPIYERFGFHFYEDIMLGEKKAGSEPGNDYAVMNVMIRGTNGHDWTKDAPVSSPKL</sequence>
<gene>
    <name evidence="1" type="ORF">CANTEDRAFT_99133</name>
</gene>
<dbReference type="eggNOG" id="ENOG502RXZ0">
    <property type="taxonomic scope" value="Eukaryota"/>
</dbReference>
<reference evidence="1 2" key="1">
    <citation type="journal article" date="2011" name="Proc. Natl. Acad. Sci. U.S.A.">
        <title>Comparative genomics of xylose-fermenting fungi for enhanced biofuel production.</title>
        <authorList>
            <person name="Wohlbach D.J."/>
            <person name="Kuo A."/>
            <person name="Sato T.K."/>
            <person name="Potts K.M."/>
            <person name="Salamov A.A."/>
            <person name="LaButti K.M."/>
            <person name="Sun H."/>
            <person name="Clum A."/>
            <person name="Pangilinan J.L."/>
            <person name="Lindquist E.A."/>
            <person name="Lucas S."/>
            <person name="Lapidus A."/>
            <person name="Jin M."/>
            <person name="Gunawan C."/>
            <person name="Balan V."/>
            <person name="Dale B.E."/>
            <person name="Jeffries T.W."/>
            <person name="Zinkel R."/>
            <person name="Barry K.W."/>
            <person name="Grigoriev I.V."/>
            <person name="Gasch A.P."/>
        </authorList>
    </citation>
    <scope>NUCLEOTIDE SEQUENCE [LARGE SCALE GENOMIC DNA]</scope>
    <source>
        <strain evidence="2">ATCC 10573 / BCRC 21748 / CBS 615 / JCM 9827 / NBRC 10315 / NRRL Y-1498 / VKM Y-70</strain>
    </source>
</reference>
<dbReference type="PANTHER" id="PTHR42791:SF1">
    <property type="entry name" value="N-ACETYLTRANSFERASE DOMAIN-CONTAINING PROTEIN"/>
    <property type="match status" value="1"/>
</dbReference>
<dbReference type="InterPro" id="IPR052523">
    <property type="entry name" value="Trichothecene_AcTrans"/>
</dbReference>
<evidence type="ECO:0008006" key="3">
    <source>
        <dbReference type="Google" id="ProtNLM"/>
    </source>
</evidence>
<dbReference type="SUPFAM" id="SSF55729">
    <property type="entry name" value="Acyl-CoA N-acyltransferases (Nat)"/>
    <property type="match status" value="1"/>
</dbReference>
<dbReference type="KEGG" id="cten:18250830"/>
<organism evidence="2">
    <name type="scientific">Candida tenuis (strain ATCC 10573 / BCRC 21748 / CBS 615 / JCM 9827 / NBRC 10315 / NRRL Y-1498 / VKM Y-70)</name>
    <name type="common">Yeast</name>
    <name type="synonym">Yamadazyma tenuis</name>
    <dbReference type="NCBI Taxonomy" id="590646"/>
    <lineage>
        <taxon>Eukaryota</taxon>
        <taxon>Fungi</taxon>
        <taxon>Dikarya</taxon>
        <taxon>Ascomycota</taxon>
        <taxon>Saccharomycotina</taxon>
        <taxon>Pichiomycetes</taxon>
        <taxon>Debaryomycetaceae</taxon>
        <taxon>Yamadazyma</taxon>
    </lineage>
</organism>
<dbReference type="GeneID" id="18250830"/>
<dbReference type="InterPro" id="IPR016181">
    <property type="entry name" value="Acyl_CoA_acyltransferase"/>
</dbReference>
<accession>G3BAE6</accession>
<evidence type="ECO:0000313" key="2">
    <source>
        <dbReference type="Proteomes" id="UP000000707"/>
    </source>
</evidence>
<protein>
    <recommendedName>
        <fullName evidence="3">N-acetyltransferase domain-containing protein</fullName>
    </recommendedName>
</protein>
<evidence type="ECO:0000313" key="1">
    <source>
        <dbReference type="EMBL" id="EGV62042.1"/>
    </source>
</evidence>
<dbReference type="Proteomes" id="UP000000707">
    <property type="component" value="Unassembled WGS sequence"/>
</dbReference>
<dbReference type="EMBL" id="GL996527">
    <property type="protein sequence ID" value="EGV62042.1"/>
    <property type="molecule type" value="Genomic_DNA"/>
</dbReference>